<dbReference type="PATRIC" id="fig|1280950.3.peg.1225"/>
<evidence type="ECO:0000256" key="5">
    <source>
        <dbReference type="ARBA" id="ARBA00023004"/>
    </source>
</evidence>
<dbReference type="InterPro" id="IPR017896">
    <property type="entry name" value="4Fe4S_Fe-S-bd"/>
</dbReference>
<dbReference type="PROSITE" id="PS00198">
    <property type="entry name" value="4FE4S_FER_1"/>
    <property type="match status" value="1"/>
</dbReference>
<evidence type="ECO:0000313" key="11">
    <source>
        <dbReference type="Proteomes" id="UP000025171"/>
    </source>
</evidence>
<dbReference type="SUPFAM" id="SSF54862">
    <property type="entry name" value="4Fe-4S ferredoxins"/>
    <property type="match status" value="1"/>
</dbReference>
<feature type="transmembrane region" description="Helical" evidence="8">
    <location>
        <begin position="40"/>
        <end position="59"/>
    </location>
</feature>
<dbReference type="InterPro" id="IPR051684">
    <property type="entry name" value="Electron_Trans/Redox"/>
</dbReference>
<evidence type="ECO:0000256" key="3">
    <source>
        <dbReference type="ARBA" id="ARBA00022723"/>
    </source>
</evidence>
<dbReference type="PANTHER" id="PTHR30176">
    <property type="entry name" value="FERREDOXIN-TYPE PROTEIN NAPH"/>
    <property type="match status" value="1"/>
</dbReference>
<feature type="compositionally biased region" description="Basic and acidic residues" evidence="7">
    <location>
        <begin position="1"/>
        <end position="10"/>
    </location>
</feature>
<dbReference type="STRING" id="1280950.HJO_06085"/>
<evidence type="ECO:0000256" key="6">
    <source>
        <dbReference type="ARBA" id="ARBA00023014"/>
    </source>
</evidence>
<accession>A0A059FS13</accession>
<dbReference type="Pfam" id="PF12801">
    <property type="entry name" value="Fer4_5"/>
    <property type="match status" value="1"/>
</dbReference>
<dbReference type="Pfam" id="PF11614">
    <property type="entry name" value="FixG_C"/>
    <property type="match status" value="1"/>
</dbReference>
<dbReference type="Gene3D" id="2.60.40.10">
    <property type="entry name" value="Immunoglobulins"/>
    <property type="match status" value="1"/>
</dbReference>
<evidence type="ECO:0000256" key="2">
    <source>
        <dbReference type="ARBA" id="ARBA00022485"/>
    </source>
</evidence>
<dbReference type="PANTHER" id="PTHR30176:SF3">
    <property type="entry name" value="FERREDOXIN-TYPE PROTEIN NAPH"/>
    <property type="match status" value="1"/>
</dbReference>
<dbReference type="Pfam" id="PF13746">
    <property type="entry name" value="Fer4_18"/>
    <property type="match status" value="1"/>
</dbReference>
<dbReference type="NCBIfam" id="TIGR02745">
    <property type="entry name" value="ccoG_rdxA_fixG"/>
    <property type="match status" value="1"/>
</dbReference>
<dbReference type="GO" id="GO:0051539">
    <property type="term" value="F:4 iron, 4 sulfur cluster binding"/>
    <property type="evidence" value="ECO:0007669"/>
    <property type="project" value="UniProtKB-KW"/>
</dbReference>
<evidence type="ECO:0000256" key="1">
    <source>
        <dbReference type="ARBA" id="ARBA00022448"/>
    </source>
</evidence>
<dbReference type="AlphaFoldDB" id="A0A059FS13"/>
<feature type="transmembrane region" description="Helical" evidence="8">
    <location>
        <begin position="204"/>
        <end position="221"/>
    </location>
</feature>
<keyword evidence="1" id="KW-0813">Transport</keyword>
<dbReference type="eggNOG" id="COG0348">
    <property type="taxonomic scope" value="Bacteria"/>
</dbReference>
<name>A0A059FS13_9PROT</name>
<keyword evidence="8" id="KW-1133">Transmembrane helix</keyword>
<evidence type="ECO:0000313" key="10">
    <source>
        <dbReference type="EMBL" id="KCZ93402.1"/>
    </source>
</evidence>
<evidence type="ECO:0000256" key="7">
    <source>
        <dbReference type="SAM" id="MobiDB-lite"/>
    </source>
</evidence>
<dbReference type="InterPro" id="IPR032879">
    <property type="entry name" value="FixG_C"/>
</dbReference>
<keyword evidence="8" id="KW-0472">Membrane</keyword>
<keyword evidence="2" id="KW-0004">4Fe-4S</keyword>
<keyword evidence="5" id="KW-0408">Iron</keyword>
<evidence type="ECO:0000256" key="4">
    <source>
        <dbReference type="ARBA" id="ARBA00022982"/>
    </source>
</evidence>
<dbReference type="GO" id="GO:0046872">
    <property type="term" value="F:metal ion binding"/>
    <property type="evidence" value="ECO:0007669"/>
    <property type="project" value="UniProtKB-KW"/>
</dbReference>
<dbReference type="PROSITE" id="PS51379">
    <property type="entry name" value="4FE4S_FER_2"/>
    <property type="match status" value="1"/>
</dbReference>
<dbReference type="GO" id="GO:0005886">
    <property type="term" value="C:plasma membrane"/>
    <property type="evidence" value="ECO:0007669"/>
    <property type="project" value="TreeGrafter"/>
</dbReference>
<dbReference type="InterPro" id="IPR013783">
    <property type="entry name" value="Ig-like_fold"/>
</dbReference>
<dbReference type="InterPro" id="IPR014116">
    <property type="entry name" value="Cyt_c_oxidase_cbb3_FixG"/>
</dbReference>
<comment type="caution">
    <text evidence="10">The sequence shown here is derived from an EMBL/GenBank/DDBJ whole genome shotgun (WGS) entry which is preliminary data.</text>
</comment>
<keyword evidence="8" id="KW-0812">Transmembrane</keyword>
<keyword evidence="11" id="KW-1185">Reference proteome</keyword>
<dbReference type="EMBL" id="ARYK01000002">
    <property type="protein sequence ID" value="KCZ93402.1"/>
    <property type="molecule type" value="Genomic_DNA"/>
</dbReference>
<feature type="transmembrane region" description="Helical" evidence="8">
    <location>
        <begin position="167"/>
        <end position="184"/>
    </location>
</feature>
<reference evidence="10 11" key="1">
    <citation type="journal article" date="2014" name="Antonie Van Leeuwenhoek">
        <title>Hyphomonas beringensis sp. nov. and Hyphomonas chukchiensis sp. nov., isolated from surface seawater of the Bering Sea and Chukchi Sea.</title>
        <authorList>
            <person name="Li C."/>
            <person name="Lai Q."/>
            <person name="Li G."/>
            <person name="Dong C."/>
            <person name="Wang J."/>
            <person name="Liao Y."/>
            <person name="Shao Z."/>
        </authorList>
    </citation>
    <scope>NUCLEOTIDE SEQUENCE [LARGE SCALE GENOMIC DNA]</scope>
    <source>
        <strain evidence="10 11">MHS-2</strain>
    </source>
</reference>
<dbReference type="Proteomes" id="UP000025171">
    <property type="component" value="Unassembled WGS sequence"/>
</dbReference>
<sequence>MTKTTLKLDRPGGGNSPSHQDLYAKRKQIYPKLAHGKFRTVKWIVMAVTLGVYYAVPWIRWDRGEGIPDQAVIADFASEKFYFFFIEIWPQEAYYLAGLLILASLALFLVTSLLGRVWCGYACPQTVWTDLYIWVERAFEGDRAARMRLDKAPLTFNKLWRKVGKHIVWLIIAFWTGGAFVLYWHDAPTVARGWFSGEAPLSAYWFAGILTLTTYFLAGMMREQVCTYMCPWPRIQGALTDEHALNVTYRYDRGEPRGPKRKSEDWSERGDCIDCDQCVQVCPMGIDIRDGAQLECIHCALCIDACDAMMKRVGRPTGLIAYDTDVAVEARAAKVQPPKYRLIRMRTILYTALIAAIGGLMLFGLSTKATFELNLLKDRSPPFVRLSDGDIQNGYTLKLVNKNTKPRTVSVSVKGPEGLSVKVIGLPHDDASSFEVPVAAHGVDRYRVLVSAPETGKTESLDFAVTDLETGETVTNRVSFMRGGE</sequence>
<evidence type="ECO:0000259" key="9">
    <source>
        <dbReference type="PROSITE" id="PS51379"/>
    </source>
</evidence>
<protein>
    <submittedName>
        <fullName evidence="10">Cytochrome c oxidase accessory protein FixG</fullName>
    </submittedName>
</protein>
<dbReference type="RefSeq" id="WP_051618340.1">
    <property type="nucleotide sequence ID" value="NZ_ARYK01000002.1"/>
</dbReference>
<feature type="transmembrane region" description="Helical" evidence="8">
    <location>
        <begin position="347"/>
        <end position="365"/>
    </location>
</feature>
<dbReference type="OrthoDB" id="9811700at2"/>
<dbReference type="InterPro" id="IPR017900">
    <property type="entry name" value="4Fe4S_Fe_S_CS"/>
</dbReference>
<keyword evidence="3" id="KW-0479">Metal-binding</keyword>
<evidence type="ECO:0000256" key="8">
    <source>
        <dbReference type="SAM" id="Phobius"/>
    </source>
</evidence>
<organism evidence="10 11">
    <name type="scientific">Hyphomonas johnsonii MHS-2</name>
    <dbReference type="NCBI Taxonomy" id="1280950"/>
    <lineage>
        <taxon>Bacteria</taxon>
        <taxon>Pseudomonadati</taxon>
        <taxon>Pseudomonadota</taxon>
        <taxon>Alphaproteobacteria</taxon>
        <taxon>Hyphomonadales</taxon>
        <taxon>Hyphomonadaceae</taxon>
        <taxon>Hyphomonas</taxon>
    </lineage>
</organism>
<gene>
    <name evidence="10" type="ORF">HJO_06085</name>
</gene>
<feature type="domain" description="4Fe-4S ferredoxin-type" evidence="9">
    <location>
        <begin position="260"/>
        <end position="291"/>
    </location>
</feature>
<keyword evidence="6" id="KW-0411">Iron-sulfur</keyword>
<feature type="transmembrane region" description="Helical" evidence="8">
    <location>
        <begin position="93"/>
        <end position="114"/>
    </location>
</feature>
<feature type="region of interest" description="Disordered" evidence="7">
    <location>
        <begin position="1"/>
        <end position="20"/>
    </location>
</feature>
<keyword evidence="4" id="KW-0249">Electron transport</keyword>
<proteinExistence type="predicted"/>